<feature type="transmembrane region" description="Helical" evidence="1">
    <location>
        <begin position="20"/>
        <end position="42"/>
    </location>
</feature>
<dbReference type="RefSeq" id="WP_073171083.1">
    <property type="nucleotide sequence ID" value="NZ_FQVE01000001.1"/>
</dbReference>
<dbReference type="Proteomes" id="UP000184108">
    <property type="component" value="Unassembled WGS sequence"/>
</dbReference>
<evidence type="ECO:0000313" key="3">
    <source>
        <dbReference type="Proteomes" id="UP000184108"/>
    </source>
</evidence>
<feature type="transmembrane region" description="Helical" evidence="1">
    <location>
        <begin position="146"/>
        <end position="165"/>
    </location>
</feature>
<organism evidence="2 3">
    <name type="scientific">Chryseobacterium vrystaatense</name>
    <dbReference type="NCBI Taxonomy" id="307480"/>
    <lineage>
        <taxon>Bacteria</taxon>
        <taxon>Pseudomonadati</taxon>
        <taxon>Bacteroidota</taxon>
        <taxon>Flavobacteriia</taxon>
        <taxon>Flavobacteriales</taxon>
        <taxon>Weeksellaceae</taxon>
        <taxon>Chryseobacterium group</taxon>
        <taxon>Chryseobacterium</taxon>
    </lineage>
</organism>
<reference evidence="3" key="1">
    <citation type="submission" date="2016-11" db="EMBL/GenBank/DDBJ databases">
        <authorList>
            <person name="Varghese N."/>
            <person name="Submissions S."/>
        </authorList>
    </citation>
    <scope>NUCLEOTIDE SEQUENCE [LARGE SCALE GENOMIC DNA]</scope>
    <source>
        <strain evidence="3">YR203</strain>
    </source>
</reference>
<dbReference type="EMBL" id="FQVE01000001">
    <property type="protein sequence ID" value="SHE60706.1"/>
    <property type="molecule type" value="Genomic_DNA"/>
</dbReference>
<evidence type="ECO:0000313" key="2">
    <source>
        <dbReference type="EMBL" id="SHE60706.1"/>
    </source>
</evidence>
<evidence type="ECO:0000256" key="1">
    <source>
        <dbReference type="SAM" id="Phobius"/>
    </source>
</evidence>
<feature type="transmembrane region" description="Helical" evidence="1">
    <location>
        <begin position="115"/>
        <end position="134"/>
    </location>
</feature>
<keyword evidence="1" id="KW-1133">Transmembrane helix</keyword>
<protein>
    <submittedName>
        <fullName evidence="2">Uncharacterized protein</fullName>
    </submittedName>
</protein>
<keyword evidence="1" id="KW-0812">Transmembrane</keyword>
<proteinExistence type="predicted"/>
<dbReference type="AlphaFoldDB" id="A0A1M4UVE4"/>
<sequence length="230" mass="26978">MDENQRLDMKSFIDYVKENLATISLYMSTIGVVHTLSYYFLWNISIINYLNLSEVILLSVQYLMGLSLTCLFLLVTHIFLSKVYIFDKVPEDRALSIFLLVGIVSFIIVSCIEEFRVDALATWIIGYAVIYAYVKKGNIKFQKLIRYLAVIMLFLTIGKAIQDFYKIRYSGESKRERLTFTVNNIEYKEDKNLLLVGMTENYLFMFDKAKSKKLIFRRDEIKFSELESIK</sequence>
<keyword evidence="1" id="KW-0472">Membrane</keyword>
<accession>A0A1M4UVE4</accession>
<gene>
    <name evidence="2" type="ORF">SAMN02787073_0734</name>
</gene>
<feature type="transmembrane region" description="Helical" evidence="1">
    <location>
        <begin position="62"/>
        <end position="80"/>
    </location>
</feature>
<name>A0A1M4UVE4_9FLAO</name>
<feature type="transmembrane region" description="Helical" evidence="1">
    <location>
        <begin position="92"/>
        <end position="109"/>
    </location>
</feature>